<dbReference type="AlphaFoldDB" id="X1TII2"/>
<protein>
    <submittedName>
        <fullName evidence="2">Uncharacterized protein</fullName>
    </submittedName>
</protein>
<proteinExistence type="predicted"/>
<reference evidence="2" key="1">
    <citation type="journal article" date="2014" name="Front. Microbiol.">
        <title>High frequency of phylogenetically diverse reductive dehalogenase-homologous genes in deep subseafloor sedimentary metagenomes.</title>
        <authorList>
            <person name="Kawai M."/>
            <person name="Futagami T."/>
            <person name="Toyoda A."/>
            <person name="Takaki Y."/>
            <person name="Nishi S."/>
            <person name="Hori S."/>
            <person name="Arai W."/>
            <person name="Tsubouchi T."/>
            <person name="Morono Y."/>
            <person name="Uchiyama I."/>
            <person name="Ito T."/>
            <person name="Fujiyama A."/>
            <person name="Inagaki F."/>
            <person name="Takami H."/>
        </authorList>
    </citation>
    <scope>NUCLEOTIDE SEQUENCE</scope>
    <source>
        <strain evidence="2">Expedition CK06-06</strain>
    </source>
</reference>
<evidence type="ECO:0000256" key="1">
    <source>
        <dbReference type="SAM" id="Phobius"/>
    </source>
</evidence>
<sequence length="68" mass="8031">REMGVKKRLLIYAITIIIGAPLIAWFDYVLVHVFSVTQYLIFTWGEFVTFFLGYEIRGLSRSEDREKN</sequence>
<feature type="non-terminal residue" evidence="2">
    <location>
        <position position="1"/>
    </location>
</feature>
<keyword evidence="1" id="KW-1133">Transmembrane helix</keyword>
<feature type="transmembrane region" description="Helical" evidence="1">
    <location>
        <begin position="36"/>
        <end position="56"/>
    </location>
</feature>
<organism evidence="2">
    <name type="scientific">marine sediment metagenome</name>
    <dbReference type="NCBI Taxonomy" id="412755"/>
    <lineage>
        <taxon>unclassified sequences</taxon>
        <taxon>metagenomes</taxon>
        <taxon>ecological metagenomes</taxon>
    </lineage>
</organism>
<feature type="transmembrane region" description="Helical" evidence="1">
    <location>
        <begin position="9"/>
        <end position="30"/>
    </location>
</feature>
<keyword evidence="1" id="KW-0812">Transmembrane</keyword>
<accession>X1TII2</accession>
<dbReference type="EMBL" id="BARW01021719">
    <property type="protein sequence ID" value="GAI91171.1"/>
    <property type="molecule type" value="Genomic_DNA"/>
</dbReference>
<evidence type="ECO:0000313" key="2">
    <source>
        <dbReference type="EMBL" id="GAI91171.1"/>
    </source>
</evidence>
<gene>
    <name evidence="2" type="ORF">S12H4_36435</name>
</gene>
<comment type="caution">
    <text evidence="2">The sequence shown here is derived from an EMBL/GenBank/DDBJ whole genome shotgun (WGS) entry which is preliminary data.</text>
</comment>
<keyword evidence="1" id="KW-0472">Membrane</keyword>
<name>X1TII2_9ZZZZ</name>